<feature type="compositionally biased region" description="Polar residues" evidence="6">
    <location>
        <begin position="95"/>
        <end position="109"/>
    </location>
</feature>
<evidence type="ECO:0000256" key="5">
    <source>
        <dbReference type="ARBA" id="ARBA00023306"/>
    </source>
</evidence>
<dbReference type="AlphaFoldDB" id="A0A8C5DCW3"/>
<dbReference type="PANTHER" id="PTHR10265:SF45">
    <property type="entry name" value="DACAPO"/>
    <property type="match status" value="1"/>
</dbReference>
<feature type="region of interest" description="Disordered" evidence="6">
    <location>
        <begin position="77"/>
        <end position="116"/>
    </location>
</feature>
<proteinExistence type="inferred from homology"/>
<comment type="subcellular location">
    <subcellularLocation>
        <location evidence="1">Nucleus</location>
    </subcellularLocation>
</comment>
<evidence type="ECO:0000256" key="4">
    <source>
        <dbReference type="ARBA" id="ARBA00023242"/>
    </source>
</evidence>
<reference evidence="8" key="3">
    <citation type="submission" date="2025-09" db="UniProtKB">
        <authorList>
            <consortium name="Ensembl"/>
        </authorList>
    </citation>
    <scope>IDENTIFICATION</scope>
</reference>
<accession>A0A8C5DCW3</accession>
<evidence type="ECO:0000256" key="3">
    <source>
        <dbReference type="ARBA" id="ARBA00023013"/>
    </source>
</evidence>
<evidence type="ECO:0000256" key="6">
    <source>
        <dbReference type="SAM" id="MobiDB-lite"/>
    </source>
</evidence>
<organism evidence="8 9">
    <name type="scientific">Gouania willdenowi</name>
    <name type="common">Blunt-snouted clingfish</name>
    <name type="synonym">Lepadogaster willdenowi</name>
    <dbReference type="NCBI Taxonomy" id="441366"/>
    <lineage>
        <taxon>Eukaryota</taxon>
        <taxon>Metazoa</taxon>
        <taxon>Chordata</taxon>
        <taxon>Craniata</taxon>
        <taxon>Vertebrata</taxon>
        <taxon>Euteleostomi</taxon>
        <taxon>Actinopterygii</taxon>
        <taxon>Neopterygii</taxon>
        <taxon>Teleostei</taxon>
        <taxon>Neoteleostei</taxon>
        <taxon>Acanthomorphata</taxon>
        <taxon>Ovalentaria</taxon>
        <taxon>Blenniimorphae</taxon>
        <taxon>Blenniiformes</taxon>
        <taxon>Gobiesocoidei</taxon>
        <taxon>Gobiesocidae</taxon>
        <taxon>Gobiesocinae</taxon>
        <taxon>Gouania</taxon>
    </lineage>
</organism>
<dbReference type="GO" id="GO:0004861">
    <property type="term" value="F:cyclin-dependent protein serine/threonine kinase inhibitor activity"/>
    <property type="evidence" value="ECO:0007669"/>
    <property type="project" value="InterPro"/>
</dbReference>
<dbReference type="Gene3D" id="4.10.365.10">
    <property type="entry name" value="p27"/>
    <property type="match status" value="1"/>
</dbReference>
<keyword evidence="4" id="KW-0539">Nucleus</keyword>
<dbReference type="GO" id="GO:0005634">
    <property type="term" value="C:nucleus"/>
    <property type="evidence" value="ECO:0007669"/>
    <property type="project" value="UniProtKB-SubCell"/>
</dbReference>
<evidence type="ECO:0000259" key="7">
    <source>
        <dbReference type="Pfam" id="PF02234"/>
    </source>
</evidence>
<evidence type="ECO:0000313" key="9">
    <source>
        <dbReference type="Proteomes" id="UP000694680"/>
    </source>
</evidence>
<evidence type="ECO:0000256" key="1">
    <source>
        <dbReference type="ARBA" id="ARBA00004123"/>
    </source>
</evidence>
<keyword evidence="5" id="KW-0131">Cell cycle</keyword>
<name>A0A8C5DCW3_GOUWI</name>
<dbReference type="InterPro" id="IPR003175">
    <property type="entry name" value="CDI_dom"/>
</dbReference>
<dbReference type="Proteomes" id="UP000694680">
    <property type="component" value="Chromosome 3"/>
</dbReference>
<evidence type="ECO:0000256" key="2">
    <source>
        <dbReference type="ARBA" id="ARBA00006726"/>
    </source>
</evidence>
<evidence type="ECO:0000313" key="8">
    <source>
        <dbReference type="Ensembl" id="ENSGWIP00000001451.1"/>
    </source>
</evidence>
<dbReference type="Ensembl" id="ENSGWIT00000001561.1">
    <property type="protein sequence ID" value="ENSGWIP00000001451.1"/>
    <property type="gene ID" value="ENSGWIG00000000841.1"/>
</dbReference>
<dbReference type="Pfam" id="PF02234">
    <property type="entry name" value="CDI"/>
    <property type="match status" value="1"/>
</dbReference>
<keyword evidence="9" id="KW-1185">Reference proteome</keyword>
<dbReference type="PANTHER" id="PTHR10265">
    <property type="entry name" value="CYCLIN-DEPENDENT KINASE INHIBITOR 1"/>
    <property type="match status" value="1"/>
</dbReference>
<sequence>KNNNKTQNSHSSMASSMVCRNLFGSVDHALLQEELRNRMEQMMKDDRQRWNFDFLSHTPLPGSFEWEETSAVSFYQEERKRRNQEDGPGTDQEKLSINSNKNQDNLSTVSHKKQENVSITDQENISNKNQENISIIFNKKQENISITSNRNQKNQENVSIFSQNQSETEKKTHLCLIIIFN</sequence>
<protein>
    <recommendedName>
        <fullName evidence="7">Cyclin-dependent kinase inhibitor domain-containing protein</fullName>
    </recommendedName>
</protein>
<reference evidence="8" key="2">
    <citation type="submission" date="2025-08" db="UniProtKB">
        <authorList>
            <consortium name="Ensembl"/>
        </authorList>
    </citation>
    <scope>IDENTIFICATION</scope>
</reference>
<feature type="domain" description="Cyclin-dependent kinase inhibitor" evidence="7">
    <location>
        <begin position="21"/>
        <end position="68"/>
    </location>
</feature>
<dbReference type="InterPro" id="IPR044898">
    <property type="entry name" value="CDI_dom_sf"/>
</dbReference>
<dbReference type="GO" id="GO:0051726">
    <property type="term" value="P:regulation of cell cycle"/>
    <property type="evidence" value="ECO:0007669"/>
    <property type="project" value="InterPro"/>
</dbReference>
<keyword evidence="3" id="KW-0649">Protein kinase inhibitor</keyword>
<comment type="similarity">
    <text evidence="2">Belongs to the CDI family.</text>
</comment>
<reference evidence="8" key="1">
    <citation type="submission" date="2020-06" db="EMBL/GenBank/DDBJ databases">
        <authorList>
            <consortium name="Wellcome Sanger Institute Data Sharing"/>
        </authorList>
    </citation>
    <scope>NUCLEOTIDE SEQUENCE [LARGE SCALE GENOMIC DNA]</scope>
</reference>